<accession>K4LL49</accession>
<dbReference type="STRING" id="1089553.Tph_c25360"/>
<dbReference type="KEGG" id="tpz:Tph_c25360"/>
<proteinExistence type="predicted"/>
<dbReference type="AlphaFoldDB" id="K4LL49"/>
<dbReference type="Proteomes" id="UP000000467">
    <property type="component" value="Chromosome"/>
</dbReference>
<organism evidence="1 2">
    <name type="scientific">Thermacetogenium phaeum (strain ATCC BAA-254 / DSM 26808 / PB)</name>
    <dbReference type="NCBI Taxonomy" id="1089553"/>
    <lineage>
        <taxon>Bacteria</taxon>
        <taxon>Bacillati</taxon>
        <taxon>Bacillota</taxon>
        <taxon>Clostridia</taxon>
        <taxon>Thermoanaerobacterales</taxon>
        <taxon>Thermoanaerobacteraceae</taxon>
        <taxon>Thermacetogenium</taxon>
    </lineage>
</organism>
<protein>
    <submittedName>
        <fullName evidence="1">Uncharacterized protein</fullName>
    </submittedName>
</protein>
<evidence type="ECO:0000313" key="1">
    <source>
        <dbReference type="EMBL" id="AFV12710.1"/>
    </source>
</evidence>
<sequence length="63" mass="7376">MKALVFMRPLGRDAEDQGKVAFKFEKPAYYLAMVKRRDGDDPREGYYGCRYYKATLCIIMVTK</sequence>
<dbReference type="HOGENOM" id="CLU_2884476_0_0_9"/>
<reference evidence="1 2" key="1">
    <citation type="journal article" date="2012" name="BMC Genomics">
        <title>Genome-guided analysis of physiological and morphological traits of the fermentative acetate oxidizer Thermacetogenium phaeum.</title>
        <authorList>
            <person name="Oehler D."/>
            <person name="Poehlein A."/>
            <person name="Leimbach A."/>
            <person name="Muller N."/>
            <person name="Daniel R."/>
            <person name="Gottschalk G."/>
            <person name="Schink B."/>
        </authorList>
    </citation>
    <scope>NUCLEOTIDE SEQUENCE [LARGE SCALE GENOMIC DNA]</scope>
    <source>
        <strain evidence="2">ATCC BAA-254 / DSM 26808 / PB</strain>
    </source>
</reference>
<name>K4LL49_THEPS</name>
<keyword evidence="2" id="KW-1185">Reference proteome</keyword>
<dbReference type="EMBL" id="CP003732">
    <property type="protein sequence ID" value="AFV12710.1"/>
    <property type="molecule type" value="Genomic_DNA"/>
</dbReference>
<evidence type="ECO:0000313" key="2">
    <source>
        <dbReference type="Proteomes" id="UP000000467"/>
    </source>
</evidence>
<gene>
    <name evidence="1" type="ordered locus">Tph_c25360</name>
</gene>
<dbReference type="RefSeq" id="WP_015051571.1">
    <property type="nucleotide sequence ID" value="NC_018870.1"/>
</dbReference>